<evidence type="ECO:0000259" key="3">
    <source>
        <dbReference type="PROSITE" id="PS00623"/>
    </source>
</evidence>
<comment type="similarity">
    <text evidence="1 2">Belongs to the GMC oxidoreductase family.</text>
</comment>
<evidence type="ECO:0000313" key="6">
    <source>
        <dbReference type="Proteomes" id="UP001326199"/>
    </source>
</evidence>
<proteinExistence type="inferred from homology"/>
<accession>A0ABR0HAG6</accession>
<name>A0ABR0HAG6_9PEZI</name>
<evidence type="ECO:0000256" key="2">
    <source>
        <dbReference type="RuleBase" id="RU003968"/>
    </source>
</evidence>
<dbReference type="PIRSF" id="PIRSF000137">
    <property type="entry name" value="Alcohol_oxidase"/>
    <property type="match status" value="1"/>
</dbReference>
<evidence type="ECO:0000259" key="4">
    <source>
        <dbReference type="PROSITE" id="PS00624"/>
    </source>
</evidence>
<dbReference type="SUPFAM" id="SSF51905">
    <property type="entry name" value="FAD/NAD(P)-binding domain"/>
    <property type="match status" value="1"/>
</dbReference>
<dbReference type="Gene3D" id="3.30.560.10">
    <property type="entry name" value="Glucose Oxidase, domain 3"/>
    <property type="match status" value="1"/>
</dbReference>
<dbReference type="GeneID" id="87933912"/>
<keyword evidence="2" id="KW-0274">FAD</keyword>
<dbReference type="RefSeq" id="XP_062764992.1">
    <property type="nucleotide sequence ID" value="XM_062913569.1"/>
</dbReference>
<organism evidence="5 6">
    <name type="scientific">Podospora pseudopauciseta</name>
    <dbReference type="NCBI Taxonomy" id="2093780"/>
    <lineage>
        <taxon>Eukaryota</taxon>
        <taxon>Fungi</taxon>
        <taxon>Dikarya</taxon>
        <taxon>Ascomycota</taxon>
        <taxon>Pezizomycotina</taxon>
        <taxon>Sordariomycetes</taxon>
        <taxon>Sordariomycetidae</taxon>
        <taxon>Sordariales</taxon>
        <taxon>Podosporaceae</taxon>
        <taxon>Podospora</taxon>
    </lineage>
</organism>
<dbReference type="EMBL" id="JAFFHB010000006">
    <property type="protein sequence ID" value="KAK4665026.1"/>
    <property type="molecule type" value="Genomic_DNA"/>
</dbReference>
<dbReference type="PROSITE" id="PS00624">
    <property type="entry name" value="GMC_OXRED_2"/>
    <property type="match status" value="1"/>
</dbReference>
<dbReference type="Gene3D" id="3.50.50.60">
    <property type="entry name" value="FAD/NAD(P)-binding domain"/>
    <property type="match status" value="1"/>
</dbReference>
<dbReference type="PANTHER" id="PTHR11552:SF134">
    <property type="entry name" value="GLUCOSE-METHANOL-CHOLINE OXIDOREDUCTASE N-TERMINAL DOMAIN-CONTAINING PROTEIN"/>
    <property type="match status" value="1"/>
</dbReference>
<dbReference type="InterPro" id="IPR036188">
    <property type="entry name" value="FAD/NAD-bd_sf"/>
</dbReference>
<evidence type="ECO:0000256" key="1">
    <source>
        <dbReference type="ARBA" id="ARBA00010790"/>
    </source>
</evidence>
<dbReference type="InterPro" id="IPR007867">
    <property type="entry name" value="GMC_OxRtase_C"/>
</dbReference>
<evidence type="ECO:0000313" key="5">
    <source>
        <dbReference type="EMBL" id="KAK4665026.1"/>
    </source>
</evidence>
<dbReference type="Pfam" id="PF05199">
    <property type="entry name" value="GMC_oxred_C"/>
    <property type="match status" value="1"/>
</dbReference>
<feature type="domain" description="Glucose-methanol-choline oxidoreductase N-terminal" evidence="3">
    <location>
        <begin position="130"/>
        <end position="153"/>
    </location>
</feature>
<dbReference type="SUPFAM" id="SSF54373">
    <property type="entry name" value="FAD-linked reductases, C-terminal domain"/>
    <property type="match status" value="1"/>
</dbReference>
<dbReference type="Pfam" id="PF00732">
    <property type="entry name" value="GMC_oxred_N"/>
    <property type="match status" value="1"/>
</dbReference>
<reference evidence="5 6" key="1">
    <citation type="journal article" date="2023" name="bioRxiv">
        <title>High-quality genome assemblies of four members of thePodospora anserinaspecies complex.</title>
        <authorList>
            <person name="Ament-Velasquez S.L."/>
            <person name="Vogan A.A."/>
            <person name="Wallerman O."/>
            <person name="Hartmann F."/>
            <person name="Gautier V."/>
            <person name="Silar P."/>
            <person name="Giraud T."/>
            <person name="Johannesson H."/>
        </authorList>
    </citation>
    <scope>NUCLEOTIDE SEQUENCE [LARGE SCALE GENOMIC DNA]</scope>
    <source>
        <strain evidence="5 6">CBS 411.78</strain>
    </source>
</reference>
<keyword evidence="2" id="KW-0285">Flavoprotein</keyword>
<feature type="domain" description="Glucose-methanol-choline oxidoreductase N-terminal" evidence="4">
    <location>
        <begin position="307"/>
        <end position="321"/>
    </location>
</feature>
<dbReference type="PANTHER" id="PTHR11552">
    <property type="entry name" value="GLUCOSE-METHANOL-CHOLINE GMC OXIDOREDUCTASE"/>
    <property type="match status" value="1"/>
</dbReference>
<sequence length="620" mass="68705">MFGLIMGEHLLLGFTYRVGEMPTPRLRSMSDLERWRWRGNVTLKRMATDEIYDFIIVGGGPAGSALVYGLSQCPKPPKVLILEAGGDNEDKNLRVDGQRWLTFTKEGMNWGYKTTPQEFCNNREIDYSRGKGLGGSTAINFGVFTVGAKDDYDTWAEMTGDDDFAWDKINDRFKRIVTVHPEVPPGTDKKYASLTQNGSNGPVHVGYAAEFEEDLLPLLEQFEQGGFPLNSDHNSGNPLGMSVLISSAYRGLRSTSKDLLANLPPSFTVLTNSPVQRIILDSNKKAAGVESNSRVFHAKNEVLLSAGALDSPRVLMHSGVGPADQLSQFNIPIIADIPSVGQNLRDHCFVPLVYKRSPNSITPLSSRSAFWSDQTQMDVALEQWKTNPGATPVNPWGKYACELGIGFFKLDSITSSKEFLSLPEQEKKYLNKETIPHYEVITHFPMHWFLPGFPANQGTNTLIDYTCFLVFLYNAQTLGTVRLQSSDPAVPLLFDPRFLAHEFDRKAAVEALREIVKFTESENFKQGVDVDGIIAGPKGKDAGDEELLEYWKENISSSWHMTGTCKMGEVVDADFKVKGVEGVRVVDMSAVPVLVSGHTQAVAYVTGYTAAEKILREYGL</sequence>
<dbReference type="InterPro" id="IPR000172">
    <property type="entry name" value="GMC_OxRdtase_N"/>
</dbReference>
<dbReference type="InterPro" id="IPR012132">
    <property type="entry name" value="GMC_OxRdtase"/>
</dbReference>
<comment type="caution">
    <text evidence="5">The sequence shown here is derived from an EMBL/GenBank/DDBJ whole genome shotgun (WGS) entry which is preliminary data.</text>
</comment>
<protein>
    <recommendedName>
        <fullName evidence="3 4">Glucose-methanol-choline oxidoreductase N-terminal domain-containing protein</fullName>
    </recommendedName>
</protein>
<gene>
    <name evidence="5" type="ORF">QC763_509820</name>
</gene>
<dbReference type="Proteomes" id="UP001326199">
    <property type="component" value="Unassembled WGS sequence"/>
</dbReference>
<keyword evidence="6" id="KW-1185">Reference proteome</keyword>
<dbReference type="PROSITE" id="PS00623">
    <property type="entry name" value="GMC_OXRED_1"/>
    <property type="match status" value="1"/>
</dbReference>